<dbReference type="Pfam" id="PF03403">
    <property type="entry name" value="PAF-AH_p_II"/>
    <property type="match status" value="2"/>
</dbReference>
<reference evidence="6 7" key="1">
    <citation type="submission" date="2014-06" db="EMBL/GenBank/DDBJ databases">
        <authorList>
            <person name="Swart Estienne"/>
        </authorList>
    </citation>
    <scope>NUCLEOTIDE SEQUENCE [LARGE SCALE GENOMIC DNA]</scope>
    <source>
        <strain evidence="6 7">130c</strain>
    </source>
</reference>
<proteinExistence type="predicted"/>
<keyword evidence="5" id="KW-0472">Membrane</keyword>
<evidence type="ECO:0000313" key="7">
    <source>
        <dbReference type="Proteomes" id="UP000039865"/>
    </source>
</evidence>
<dbReference type="GO" id="GO:0003847">
    <property type="term" value="F:1-alkyl-2-acetylglycerophosphocholine esterase activity"/>
    <property type="evidence" value="ECO:0007669"/>
    <property type="project" value="UniProtKB-EC"/>
</dbReference>
<dbReference type="EMBL" id="CCKQ01009174">
    <property type="protein sequence ID" value="CDW80642.1"/>
    <property type="molecule type" value="Genomic_DNA"/>
</dbReference>
<evidence type="ECO:0000256" key="5">
    <source>
        <dbReference type="SAM" id="Phobius"/>
    </source>
</evidence>
<dbReference type="InParanoid" id="A0A078AGH5"/>
<dbReference type="SUPFAM" id="SSF53474">
    <property type="entry name" value="alpha/beta-Hydrolases"/>
    <property type="match status" value="1"/>
</dbReference>
<evidence type="ECO:0000256" key="2">
    <source>
        <dbReference type="ARBA" id="ARBA00022801"/>
    </source>
</evidence>
<keyword evidence="4" id="KW-0443">Lipid metabolism</keyword>
<keyword evidence="2 6" id="KW-0378">Hydrolase</keyword>
<evidence type="ECO:0000256" key="1">
    <source>
        <dbReference type="ARBA" id="ARBA00013201"/>
    </source>
</evidence>
<dbReference type="AlphaFoldDB" id="A0A078AGH5"/>
<evidence type="ECO:0000256" key="4">
    <source>
        <dbReference type="ARBA" id="ARBA00023098"/>
    </source>
</evidence>
<accession>A0A078AGH5</accession>
<dbReference type="OrthoDB" id="2363873at2759"/>
<dbReference type="OMA" id="DHAYPND"/>
<protein>
    <recommendedName>
        <fullName evidence="1">1-alkyl-2-acetylglycerophosphocholine esterase</fullName>
        <ecNumber evidence="1">3.1.1.47</ecNumber>
    </recommendedName>
</protein>
<organism evidence="6 7">
    <name type="scientific">Stylonychia lemnae</name>
    <name type="common">Ciliate</name>
    <dbReference type="NCBI Taxonomy" id="5949"/>
    <lineage>
        <taxon>Eukaryota</taxon>
        <taxon>Sar</taxon>
        <taxon>Alveolata</taxon>
        <taxon>Ciliophora</taxon>
        <taxon>Intramacronucleata</taxon>
        <taxon>Spirotrichea</taxon>
        <taxon>Stichotrichia</taxon>
        <taxon>Sporadotrichida</taxon>
        <taxon>Oxytrichidae</taxon>
        <taxon>Stylonychinae</taxon>
        <taxon>Stylonychia</taxon>
    </lineage>
</organism>
<dbReference type="InterPro" id="IPR029058">
    <property type="entry name" value="AB_hydrolase_fold"/>
</dbReference>
<keyword evidence="5" id="KW-1133">Transmembrane helix</keyword>
<keyword evidence="5" id="KW-0812">Transmembrane</keyword>
<dbReference type="PANTHER" id="PTHR10272:SF0">
    <property type="entry name" value="PLATELET-ACTIVATING FACTOR ACETYLHYDROLASE"/>
    <property type="match status" value="1"/>
</dbReference>
<keyword evidence="3" id="KW-0442">Lipid degradation</keyword>
<name>A0A078AGH5_STYLE</name>
<dbReference type="EC" id="3.1.1.47" evidence="1"/>
<dbReference type="Gene3D" id="3.40.50.1820">
    <property type="entry name" value="alpha/beta hydrolase"/>
    <property type="match status" value="2"/>
</dbReference>
<sequence length="435" mass="50101">MQIIANLAGLVYCYQTEGFRMGQLPLVLCSVVFQPLNILACCSWLSYISILFQTLLIGLSTWIFSFGDPTFEKYPQRGKYDVGHKKIRTDKFDNEIVVFYPIEKGTATSVKSQRNKFSFIEKEFHQQFMTGLGRALKLGQKPFQNDIINQGWYRFLLDGVIDFSISHAKISKDFENGDNEMIPIVFSHGLSGCCRFYCGLLNDYASHGYIIFAISHRDKTASYTNDKDGNFYYFENEPKVFDFKLRNDQGKLDMPNIKINTQKLTSMGHSFGGITAVRAGYLSDKIKAIVSFDPWMYMHQKEAISGEMKVNKYLFTIMTETFPSLCPGYDQWAAQKALHQFNSTGMNESIILKNCHHNDQTDFPQLIPFEYDVLEKRFPRSDLREINYLNNQLGLLYLAKIGFSNYHTSAEIEQRIKGIKEKYAAYDVELTTKIN</sequence>
<dbReference type="GO" id="GO:0016042">
    <property type="term" value="P:lipid catabolic process"/>
    <property type="evidence" value="ECO:0007669"/>
    <property type="project" value="UniProtKB-KW"/>
</dbReference>
<dbReference type="PANTHER" id="PTHR10272">
    <property type="entry name" value="PLATELET-ACTIVATING FACTOR ACETYLHYDROLASE"/>
    <property type="match status" value="1"/>
</dbReference>
<feature type="transmembrane region" description="Helical" evidence="5">
    <location>
        <begin position="44"/>
        <end position="67"/>
    </location>
</feature>
<evidence type="ECO:0000313" key="6">
    <source>
        <dbReference type="EMBL" id="CDW80642.1"/>
    </source>
</evidence>
<evidence type="ECO:0000256" key="3">
    <source>
        <dbReference type="ARBA" id="ARBA00022963"/>
    </source>
</evidence>
<keyword evidence="7" id="KW-1185">Reference proteome</keyword>
<gene>
    <name evidence="6" type="primary">Contig16838.g17939</name>
    <name evidence="6" type="ORF">STYLEM_9645</name>
</gene>
<dbReference type="Proteomes" id="UP000039865">
    <property type="component" value="Unassembled WGS sequence"/>
</dbReference>